<comment type="cofactor">
    <cofactor evidence="1">
        <name>FAD</name>
        <dbReference type="ChEBI" id="CHEBI:57692"/>
    </cofactor>
</comment>
<dbReference type="PANTHER" id="PTHR10961:SF46">
    <property type="entry name" value="PEROXISOMAL SARCOSINE OXIDASE"/>
    <property type="match status" value="1"/>
</dbReference>
<evidence type="ECO:0000256" key="1">
    <source>
        <dbReference type="ARBA" id="ARBA00001974"/>
    </source>
</evidence>
<protein>
    <recommendedName>
        <fullName evidence="5">FAD dependent oxidoreductase domain-containing protein</fullName>
    </recommendedName>
</protein>
<dbReference type="PANTHER" id="PTHR10961">
    <property type="entry name" value="PEROXISOMAL SARCOSINE OXIDASE"/>
    <property type="match status" value="1"/>
</dbReference>
<keyword evidence="4" id="KW-0560">Oxidoreductase</keyword>
<dbReference type="SUPFAM" id="SSF54373">
    <property type="entry name" value="FAD-linked reductases, C-terminal domain"/>
    <property type="match status" value="1"/>
</dbReference>
<dbReference type="Pfam" id="PF01266">
    <property type="entry name" value="DAO"/>
    <property type="match status" value="1"/>
</dbReference>
<accession>A0A381R5W8</accession>
<organism evidence="6">
    <name type="scientific">marine metagenome</name>
    <dbReference type="NCBI Taxonomy" id="408172"/>
    <lineage>
        <taxon>unclassified sequences</taxon>
        <taxon>metagenomes</taxon>
        <taxon>ecological metagenomes</taxon>
    </lineage>
</organism>
<dbReference type="Gene3D" id="3.30.9.10">
    <property type="entry name" value="D-Amino Acid Oxidase, subunit A, domain 2"/>
    <property type="match status" value="1"/>
</dbReference>
<feature type="domain" description="FAD dependent oxidoreductase" evidence="5">
    <location>
        <begin position="2"/>
        <end position="357"/>
    </location>
</feature>
<dbReference type="InterPro" id="IPR045170">
    <property type="entry name" value="MTOX"/>
</dbReference>
<reference evidence="6" key="1">
    <citation type="submission" date="2018-05" db="EMBL/GenBank/DDBJ databases">
        <authorList>
            <person name="Lanie J.A."/>
            <person name="Ng W.-L."/>
            <person name="Kazmierczak K.M."/>
            <person name="Andrzejewski T.M."/>
            <person name="Davidsen T.M."/>
            <person name="Wayne K.J."/>
            <person name="Tettelin H."/>
            <person name="Glass J.I."/>
            <person name="Rusch D."/>
            <person name="Podicherti R."/>
            <person name="Tsui H.-C.T."/>
            <person name="Winkler M.E."/>
        </authorList>
    </citation>
    <scope>NUCLEOTIDE SEQUENCE</scope>
</reference>
<dbReference type="GO" id="GO:0008115">
    <property type="term" value="F:sarcosine oxidase activity"/>
    <property type="evidence" value="ECO:0007669"/>
    <property type="project" value="TreeGrafter"/>
</dbReference>
<dbReference type="SUPFAM" id="SSF51905">
    <property type="entry name" value="FAD/NAD(P)-binding domain"/>
    <property type="match status" value="1"/>
</dbReference>
<dbReference type="Gene3D" id="3.50.50.60">
    <property type="entry name" value="FAD/NAD(P)-binding domain"/>
    <property type="match status" value="1"/>
</dbReference>
<gene>
    <name evidence="6" type="ORF">METZ01_LOCUS39990</name>
</gene>
<evidence type="ECO:0000256" key="2">
    <source>
        <dbReference type="ARBA" id="ARBA00022630"/>
    </source>
</evidence>
<dbReference type="InterPro" id="IPR006076">
    <property type="entry name" value="FAD-dep_OxRdtase"/>
</dbReference>
<keyword evidence="2" id="KW-0285">Flavoprotein</keyword>
<sequence length="398" mass="45558">MKVAVIGAGIWGACSAYHLKKEGADVELYDMWGPGNARSGSGGASRIIRLTYGNDKIYTELTNKSFAFWEELSNKSERELYNENGMLWLVSQNDSSYVTNSSKHIKNCGYTLEEISIEKAKNIYPNINFEDINQVFFEKKAGTLMASRCCKNVVREYQKNGGKIKIGEVKIDENKLGTNNAITHNGKNIDADYYIIACGPWNRKLLPNFLDKTTYISRQEVYYFSVPNNNAEKYNLNHMPCWLDLNADNPSYYGIPFHLNKGFKIAYDERTTLFDPDKSDRIPIPELVKRVKEYCYKRFPGLSGLPISETRVCQYENSLDGNFIINKHNNFKKIIVLSGSSGHGFKMGPGIGELVTNIILHDKKIPSFFDKSRLENEKQSSQYYNTKIKYQKTKRLFN</sequence>
<evidence type="ECO:0000256" key="4">
    <source>
        <dbReference type="ARBA" id="ARBA00023002"/>
    </source>
</evidence>
<evidence type="ECO:0000256" key="3">
    <source>
        <dbReference type="ARBA" id="ARBA00022827"/>
    </source>
</evidence>
<evidence type="ECO:0000313" key="6">
    <source>
        <dbReference type="EMBL" id="SUZ87136.1"/>
    </source>
</evidence>
<proteinExistence type="predicted"/>
<dbReference type="InterPro" id="IPR036188">
    <property type="entry name" value="FAD/NAD-bd_sf"/>
</dbReference>
<dbReference type="GO" id="GO:0050660">
    <property type="term" value="F:flavin adenine dinucleotide binding"/>
    <property type="evidence" value="ECO:0007669"/>
    <property type="project" value="InterPro"/>
</dbReference>
<evidence type="ECO:0000259" key="5">
    <source>
        <dbReference type="Pfam" id="PF01266"/>
    </source>
</evidence>
<keyword evidence="3" id="KW-0274">FAD</keyword>
<name>A0A381R5W8_9ZZZZ</name>
<dbReference type="AlphaFoldDB" id="A0A381R5W8"/>
<dbReference type="EMBL" id="UINC01001711">
    <property type="protein sequence ID" value="SUZ87136.1"/>
    <property type="molecule type" value="Genomic_DNA"/>
</dbReference>